<gene>
    <name evidence="1" type="ORF">R3W88_007023</name>
</gene>
<dbReference type="Proteomes" id="UP001311915">
    <property type="component" value="Unassembled WGS sequence"/>
</dbReference>
<organism evidence="1 2">
    <name type="scientific">Solanum pinnatisectum</name>
    <name type="common">tansyleaf nightshade</name>
    <dbReference type="NCBI Taxonomy" id="50273"/>
    <lineage>
        <taxon>Eukaryota</taxon>
        <taxon>Viridiplantae</taxon>
        <taxon>Streptophyta</taxon>
        <taxon>Embryophyta</taxon>
        <taxon>Tracheophyta</taxon>
        <taxon>Spermatophyta</taxon>
        <taxon>Magnoliopsida</taxon>
        <taxon>eudicotyledons</taxon>
        <taxon>Gunneridae</taxon>
        <taxon>Pentapetalae</taxon>
        <taxon>asterids</taxon>
        <taxon>lamiids</taxon>
        <taxon>Solanales</taxon>
        <taxon>Solanaceae</taxon>
        <taxon>Solanoideae</taxon>
        <taxon>Solaneae</taxon>
        <taxon>Solanum</taxon>
    </lineage>
</organism>
<sequence length="97" mass="11118">MFNSKEFKNSIVAFLSFFKLNKNCFTPSRAGPAKAKGEDAEAFKRELQSKLAQIVSQITKEEEEYQVEQNIHRQASHCVFVRPVCSHTFLLLMLSGY</sequence>
<comment type="caution">
    <text evidence="1">The sequence shown here is derived from an EMBL/GenBank/DDBJ whole genome shotgun (WGS) entry which is preliminary data.</text>
</comment>
<accession>A0AAV9KGE4</accession>
<dbReference type="EMBL" id="JAWPEI010000011">
    <property type="protein sequence ID" value="KAK4712510.1"/>
    <property type="molecule type" value="Genomic_DNA"/>
</dbReference>
<evidence type="ECO:0000313" key="1">
    <source>
        <dbReference type="EMBL" id="KAK4712510.1"/>
    </source>
</evidence>
<protein>
    <submittedName>
        <fullName evidence="1">Uncharacterized protein</fullName>
    </submittedName>
</protein>
<keyword evidence="2" id="KW-1185">Reference proteome</keyword>
<dbReference type="AlphaFoldDB" id="A0AAV9KGE4"/>
<reference evidence="1 2" key="1">
    <citation type="submission" date="2023-10" db="EMBL/GenBank/DDBJ databases">
        <title>Genome-Wide Identification Analysis in wild type Solanum Pinnatisectum Reveals Some Genes Defensing Phytophthora Infestans.</title>
        <authorList>
            <person name="Sun C."/>
        </authorList>
    </citation>
    <scope>NUCLEOTIDE SEQUENCE [LARGE SCALE GENOMIC DNA]</scope>
    <source>
        <strain evidence="1">LQN</strain>
        <tissue evidence="1">Leaf</tissue>
    </source>
</reference>
<evidence type="ECO:0000313" key="2">
    <source>
        <dbReference type="Proteomes" id="UP001311915"/>
    </source>
</evidence>
<proteinExistence type="predicted"/>
<name>A0AAV9KGE4_9SOLN</name>